<feature type="region of interest" description="Disordered" evidence="1">
    <location>
        <begin position="58"/>
        <end position="90"/>
    </location>
</feature>
<proteinExistence type="predicted"/>
<dbReference type="Proteomes" id="UP000078542">
    <property type="component" value="Unassembled WGS sequence"/>
</dbReference>
<evidence type="ECO:0000256" key="1">
    <source>
        <dbReference type="SAM" id="MobiDB-lite"/>
    </source>
</evidence>
<gene>
    <name evidence="2" type="ORF">ALC62_01689</name>
</gene>
<organism evidence="2 3">
    <name type="scientific">Cyphomyrmex costatus</name>
    <dbReference type="NCBI Taxonomy" id="456900"/>
    <lineage>
        <taxon>Eukaryota</taxon>
        <taxon>Metazoa</taxon>
        <taxon>Ecdysozoa</taxon>
        <taxon>Arthropoda</taxon>
        <taxon>Hexapoda</taxon>
        <taxon>Insecta</taxon>
        <taxon>Pterygota</taxon>
        <taxon>Neoptera</taxon>
        <taxon>Endopterygota</taxon>
        <taxon>Hymenoptera</taxon>
        <taxon>Apocrita</taxon>
        <taxon>Aculeata</taxon>
        <taxon>Formicoidea</taxon>
        <taxon>Formicidae</taxon>
        <taxon>Myrmicinae</taxon>
        <taxon>Cyphomyrmex</taxon>
    </lineage>
</organism>
<sequence>MSHPLSSVHKRTFNTSRCPSICRCQMNDRVALSRIIPVTETYRTVFRLFSEVEYRAEHHPASTVTTTTDSNNHRNGESSVVAKPLLAAVS</sequence>
<dbReference type="EMBL" id="KQ976885">
    <property type="protein sequence ID" value="KYN07487.1"/>
    <property type="molecule type" value="Genomic_DNA"/>
</dbReference>
<evidence type="ECO:0000313" key="3">
    <source>
        <dbReference type="Proteomes" id="UP000078542"/>
    </source>
</evidence>
<accession>A0A195D3L4</accession>
<dbReference type="AlphaFoldDB" id="A0A195D3L4"/>
<reference evidence="2 3" key="1">
    <citation type="submission" date="2016-03" db="EMBL/GenBank/DDBJ databases">
        <title>Cyphomyrmex costatus WGS genome.</title>
        <authorList>
            <person name="Nygaard S."/>
            <person name="Hu H."/>
            <person name="Boomsma J."/>
            <person name="Zhang G."/>
        </authorList>
    </citation>
    <scope>NUCLEOTIDE SEQUENCE [LARGE SCALE GENOMIC DNA]</scope>
    <source>
        <strain evidence="2">MS0001</strain>
        <tissue evidence="2">Whole body</tissue>
    </source>
</reference>
<keyword evidence="3" id="KW-1185">Reference proteome</keyword>
<protein>
    <submittedName>
        <fullName evidence="2">Uncharacterized protein</fullName>
    </submittedName>
</protein>
<name>A0A195D3L4_9HYME</name>
<evidence type="ECO:0000313" key="2">
    <source>
        <dbReference type="EMBL" id="KYN07487.1"/>
    </source>
</evidence>